<reference evidence="1" key="1">
    <citation type="submission" date="2020-08" db="EMBL/GenBank/DDBJ databases">
        <authorList>
            <person name="Cejkova D."/>
            <person name="Kubasova T."/>
            <person name="Jahodarova E."/>
            <person name="Rychlik I."/>
        </authorList>
    </citation>
    <scope>NUCLEOTIDE SEQUENCE</scope>
    <source>
        <strain evidence="1">An824</strain>
    </source>
</reference>
<dbReference type="Proteomes" id="UP000706891">
    <property type="component" value="Unassembled WGS sequence"/>
</dbReference>
<accession>A0A938WX60</accession>
<dbReference type="InterPro" id="IPR016181">
    <property type="entry name" value="Acyl_CoA_acyltransferase"/>
</dbReference>
<protein>
    <submittedName>
        <fullName evidence="1">GNAT family N-acetyltransferase</fullName>
    </submittedName>
</protein>
<dbReference type="SUPFAM" id="SSF55729">
    <property type="entry name" value="Acyl-CoA N-acyltransferases (Nat)"/>
    <property type="match status" value="1"/>
</dbReference>
<dbReference type="AlphaFoldDB" id="A0A938WX60"/>
<sequence>MDSGGLSCGNEVSIRRSTAVDIDVLMGVYADARRYMRLTGNATQWTGGYPSRAIVERDVAAGNSYVGIGADGEVLMVFSFFVGREPNYDRIEDGSWPDDGAYGTIHRLASTGRMGGMLRRCVDFCFTLADNIRLDTHADNGPMLAAVGRLGFVRCGIIYVDDGTPRVAFAKRRPAVPYSAGRM</sequence>
<organism evidence="1 2">
    <name type="scientific">Marseilla massiliensis</name>
    <dbReference type="NCBI Taxonomy" id="1841864"/>
    <lineage>
        <taxon>Bacteria</taxon>
        <taxon>Pseudomonadati</taxon>
        <taxon>Bacteroidota</taxon>
        <taxon>Bacteroidia</taxon>
        <taxon>Bacteroidales</taxon>
        <taxon>Prevotellaceae</taxon>
        <taxon>Marseilla</taxon>
    </lineage>
</organism>
<dbReference type="RefSeq" id="WP_205105816.1">
    <property type="nucleotide sequence ID" value="NZ_JACJJG010000118.1"/>
</dbReference>
<reference evidence="1" key="2">
    <citation type="journal article" date="2021" name="Sci. Rep.">
        <title>The distribution of antibiotic resistance genes in chicken gut microbiota commensals.</title>
        <authorList>
            <person name="Juricova H."/>
            <person name="Matiasovicova J."/>
            <person name="Kubasova T."/>
            <person name="Cejkova D."/>
            <person name="Rychlik I."/>
        </authorList>
    </citation>
    <scope>NUCLEOTIDE SEQUENCE</scope>
    <source>
        <strain evidence="1">An824</strain>
    </source>
</reference>
<dbReference type="EMBL" id="JACJJG010000118">
    <property type="protein sequence ID" value="MBM6674719.1"/>
    <property type="molecule type" value="Genomic_DNA"/>
</dbReference>
<keyword evidence="2" id="KW-1185">Reference proteome</keyword>
<dbReference type="Gene3D" id="3.40.630.30">
    <property type="match status" value="1"/>
</dbReference>
<gene>
    <name evidence="1" type="ORF">H6A34_12660</name>
</gene>
<evidence type="ECO:0000313" key="1">
    <source>
        <dbReference type="EMBL" id="MBM6674719.1"/>
    </source>
</evidence>
<comment type="caution">
    <text evidence="1">The sequence shown here is derived from an EMBL/GenBank/DDBJ whole genome shotgun (WGS) entry which is preliminary data.</text>
</comment>
<evidence type="ECO:0000313" key="2">
    <source>
        <dbReference type="Proteomes" id="UP000706891"/>
    </source>
</evidence>
<proteinExistence type="predicted"/>
<name>A0A938WX60_9BACT</name>